<sequence length="152" mass="17306">MYNDIKKINCRKFLHRYRGFKQECPSGVISEETFKRIYGKLFPVGNTTDDGSGRNTAMYAHYVFGTMDPEGTGQITFGDFITGLSVLLKGSLAERVAWIFNLYDINNDGRITRDELIDVVSSIYDLMSDQTVPRIDDSTAINHVDKIFDVRM</sequence>
<reference evidence="5" key="3">
    <citation type="submission" date="2019-06" db="EMBL/GenBank/DDBJ databases">
        <authorList>
            <person name="Poynton C."/>
            <person name="Hasenbein S."/>
            <person name="Benoit J.B."/>
            <person name="Sepulveda M.S."/>
            <person name="Poelchau M.F."/>
            <person name="Murali S.C."/>
            <person name="Chen S."/>
            <person name="Glastad K.M."/>
            <person name="Werren J.H."/>
            <person name="Vineis J.H."/>
            <person name="Bowen J.L."/>
            <person name="Friedrich M."/>
            <person name="Jones J."/>
            <person name="Robertson H.M."/>
            <person name="Feyereisen R."/>
            <person name="Mechler-Hickson A."/>
            <person name="Mathers N."/>
            <person name="Lee C.E."/>
            <person name="Colbourne J.K."/>
            <person name="Biales A."/>
            <person name="Johnston J.S."/>
            <person name="Wellborn G.A."/>
            <person name="Rosendale A.J."/>
            <person name="Cridge A.G."/>
            <person name="Munoz-Torres M.C."/>
            <person name="Bain P.A."/>
            <person name="Manny A.R."/>
            <person name="Major K.M."/>
            <person name="Lambert F.N."/>
            <person name="Vulpe C.D."/>
            <person name="Tuck P."/>
            <person name="Blalock B.J."/>
            <person name="Lin Y.-Y."/>
            <person name="Smith M.E."/>
            <person name="Ochoa-Acuna H."/>
            <person name="Chen M.-J.M."/>
            <person name="Childers C.P."/>
            <person name="Qu J."/>
            <person name="Dugan S."/>
            <person name="Lee S.L."/>
            <person name="Chao H."/>
            <person name="Dinh H."/>
            <person name="Han Y."/>
            <person name="Doddapaneni H."/>
            <person name="Worley K.C."/>
            <person name="Muzny D.M."/>
            <person name="Gibbs R.A."/>
            <person name="Richards S."/>
        </authorList>
    </citation>
    <scope>NUCLEOTIDE SEQUENCE</scope>
    <source>
        <strain evidence="5">HAZT.00-mixed</strain>
        <tissue evidence="5">Whole organism</tissue>
    </source>
</reference>
<proteinExistence type="predicted"/>
<dbReference type="PROSITE" id="PS00018">
    <property type="entry name" value="EF_HAND_1"/>
    <property type="match status" value="1"/>
</dbReference>
<dbReference type="Pfam" id="PF13833">
    <property type="entry name" value="EF-hand_8"/>
    <property type="match status" value="1"/>
</dbReference>
<dbReference type="Proteomes" id="UP000711488">
    <property type="component" value="Unassembled WGS sequence"/>
</dbReference>
<evidence type="ECO:0000256" key="3">
    <source>
        <dbReference type="ARBA" id="ARBA00022837"/>
    </source>
</evidence>
<dbReference type="SUPFAM" id="SSF47473">
    <property type="entry name" value="EF-hand"/>
    <property type="match status" value="1"/>
</dbReference>
<evidence type="ECO:0000256" key="2">
    <source>
        <dbReference type="ARBA" id="ARBA00022737"/>
    </source>
</evidence>
<dbReference type="InterPro" id="IPR028846">
    <property type="entry name" value="Recoverin"/>
</dbReference>
<keyword evidence="3" id="KW-0106">Calcium</keyword>
<dbReference type="InterPro" id="IPR018247">
    <property type="entry name" value="EF_Hand_1_Ca_BS"/>
</dbReference>
<dbReference type="PANTHER" id="PTHR23055:SF167">
    <property type="entry name" value="EF-HAND DOMAIN-CONTAINING PROTEIN"/>
    <property type="match status" value="1"/>
</dbReference>
<dbReference type="InterPro" id="IPR002048">
    <property type="entry name" value="EF_hand_dom"/>
</dbReference>
<dbReference type="GO" id="GO:0005509">
    <property type="term" value="F:calcium ion binding"/>
    <property type="evidence" value="ECO:0007669"/>
    <property type="project" value="InterPro"/>
</dbReference>
<dbReference type="AlphaFoldDB" id="A0A6A0H9W8"/>
<feature type="domain" description="EF-hand" evidence="4">
    <location>
        <begin position="91"/>
        <end position="126"/>
    </location>
</feature>
<dbReference type="Gene3D" id="1.10.238.10">
    <property type="entry name" value="EF-hand"/>
    <property type="match status" value="1"/>
</dbReference>
<evidence type="ECO:0000259" key="4">
    <source>
        <dbReference type="PROSITE" id="PS50222"/>
    </source>
</evidence>
<dbReference type="CDD" id="cd00051">
    <property type="entry name" value="EFh"/>
    <property type="match status" value="2"/>
</dbReference>
<dbReference type="PANTHER" id="PTHR23055">
    <property type="entry name" value="CALCIUM BINDING PROTEINS"/>
    <property type="match status" value="1"/>
</dbReference>
<comment type="caution">
    <text evidence="5">The sequence shown here is derived from an EMBL/GenBank/DDBJ whole genome shotgun (WGS) entry which is preliminary data.</text>
</comment>
<dbReference type="PROSITE" id="PS50222">
    <property type="entry name" value="EF_HAND_2"/>
    <property type="match status" value="2"/>
</dbReference>
<protein>
    <recommendedName>
        <fullName evidence="4">EF-hand domain-containing protein</fullName>
    </recommendedName>
</protein>
<dbReference type="InterPro" id="IPR011992">
    <property type="entry name" value="EF-hand-dom_pair"/>
</dbReference>
<reference evidence="5" key="1">
    <citation type="submission" date="2014-08" db="EMBL/GenBank/DDBJ databases">
        <authorList>
            <person name="Murali S."/>
            <person name="Richards S."/>
            <person name="Bandaranaike D."/>
            <person name="Bellair M."/>
            <person name="Blankenburg K."/>
            <person name="Chao H."/>
            <person name="Dinh H."/>
            <person name="Doddapaneni H."/>
            <person name="Dugan-Rocha S."/>
            <person name="Elkadiri S."/>
            <person name="Gnanaolivu R."/>
            <person name="Hughes D."/>
            <person name="Lee S."/>
            <person name="Li M."/>
            <person name="Ming W."/>
            <person name="Munidasa M."/>
            <person name="Muniz J."/>
            <person name="Nguyen L."/>
            <person name="Osuji N."/>
            <person name="Pu L.-L."/>
            <person name="Puazo M."/>
            <person name="Skinner E."/>
            <person name="Qu C."/>
            <person name="Quiroz J."/>
            <person name="Raj R."/>
            <person name="Weissenberger G."/>
            <person name="Xin Y."/>
            <person name="Zou X."/>
            <person name="Han Y."/>
            <person name="Worley K."/>
            <person name="Muzny D."/>
            <person name="Gibbs R."/>
        </authorList>
    </citation>
    <scope>NUCLEOTIDE SEQUENCE</scope>
    <source>
        <strain evidence="5">HAZT.00-mixed</strain>
        <tissue evidence="5">Whole organism</tissue>
    </source>
</reference>
<feature type="domain" description="EF-hand" evidence="4">
    <location>
        <begin position="55"/>
        <end position="90"/>
    </location>
</feature>
<evidence type="ECO:0000256" key="1">
    <source>
        <dbReference type="ARBA" id="ARBA00022723"/>
    </source>
</evidence>
<keyword evidence="1" id="KW-0479">Metal-binding</keyword>
<dbReference type="SMART" id="SM00054">
    <property type="entry name" value="EFh"/>
    <property type="match status" value="2"/>
</dbReference>
<dbReference type="EMBL" id="JQDR03003902">
    <property type="protein sequence ID" value="KAA0202289.1"/>
    <property type="molecule type" value="Genomic_DNA"/>
</dbReference>
<organism evidence="5">
    <name type="scientific">Hyalella azteca</name>
    <name type="common">Amphipod</name>
    <dbReference type="NCBI Taxonomy" id="294128"/>
    <lineage>
        <taxon>Eukaryota</taxon>
        <taxon>Metazoa</taxon>
        <taxon>Ecdysozoa</taxon>
        <taxon>Arthropoda</taxon>
        <taxon>Crustacea</taxon>
        <taxon>Multicrustacea</taxon>
        <taxon>Malacostraca</taxon>
        <taxon>Eumalacostraca</taxon>
        <taxon>Peracarida</taxon>
        <taxon>Amphipoda</taxon>
        <taxon>Senticaudata</taxon>
        <taxon>Talitrida</taxon>
        <taxon>Talitroidea</taxon>
        <taxon>Hyalellidae</taxon>
        <taxon>Hyalella</taxon>
    </lineage>
</organism>
<accession>A0A6A0H9W8</accession>
<name>A0A6A0H9W8_HYAAZ</name>
<reference evidence="5" key="2">
    <citation type="journal article" date="2018" name="Environ. Sci. Technol.">
        <title>The Toxicogenome of Hyalella azteca: A Model for Sediment Ecotoxicology and Evolutionary Toxicology.</title>
        <authorList>
            <person name="Poynton H.C."/>
            <person name="Hasenbein S."/>
            <person name="Benoit J.B."/>
            <person name="Sepulveda M.S."/>
            <person name="Poelchau M.F."/>
            <person name="Hughes D.S.T."/>
            <person name="Murali S.C."/>
            <person name="Chen S."/>
            <person name="Glastad K.M."/>
            <person name="Goodisman M.A.D."/>
            <person name="Werren J.H."/>
            <person name="Vineis J.H."/>
            <person name="Bowen J.L."/>
            <person name="Friedrich M."/>
            <person name="Jones J."/>
            <person name="Robertson H.M."/>
            <person name="Feyereisen R."/>
            <person name="Mechler-Hickson A."/>
            <person name="Mathers N."/>
            <person name="Lee C.E."/>
            <person name="Colbourne J.K."/>
            <person name="Biales A."/>
            <person name="Johnston J.S."/>
            <person name="Wellborn G.A."/>
            <person name="Rosendale A.J."/>
            <person name="Cridge A.G."/>
            <person name="Munoz-Torres M.C."/>
            <person name="Bain P.A."/>
            <person name="Manny A.R."/>
            <person name="Major K.M."/>
            <person name="Lambert F.N."/>
            <person name="Vulpe C.D."/>
            <person name="Tuck P."/>
            <person name="Blalock B.J."/>
            <person name="Lin Y.Y."/>
            <person name="Smith M.E."/>
            <person name="Ochoa-Acuna H."/>
            <person name="Chen M.M."/>
            <person name="Childers C.P."/>
            <person name="Qu J."/>
            <person name="Dugan S."/>
            <person name="Lee S.L."/>
            <person name="Chao H."/>
            <person name="Dinh H."/>
            <person name="Han Y."/>
            <person name="Doddapaneni H."/>
            <person name="Worley K.C."/>
            <person name="Muzny D.M."/>
            <person name="Gibbs R.A."/>
            <person name="Richards S."/>
        </authorList>
    </citation>
    <scope>NUCLEOTIDE SEQUENCE</scope>
    <source>
        <strain evidence="5">HAZT.00-mixed</strain>
        <tissue evidence="5">Whole organism</tissue>
    </source>
</reference>
<keyword evidence="2" id="KW-0677">Repeat</keyword>
<evidence type="ECO:0000313" key="5">
    <source>
        <dbReference type="EMBL" id="KAA0202289.1"/>
    </source>
</evidence>
<gene>
    <name evidence="5" type="ORF">HAZT_HAZT005721</name>
</gene>